<comment type="caution">
    <text evidence="1">The sequence shown here is derived from an EMBL/GenBank/DDBJ whole genome shotgun (WGS) entry which is preliminary data.</text>
</comment>
<evidence type="ECO:0000313" key="1">
    <source>
        <dbReference type="EMBL" id="OQB40127.1"/>
    </source>
</evidence>
<protein>
    <submittedName>
        <fullName evidence="1">Uncharacterized protein</fullName>
    </submittedName>
</protein>
<proteinExistence type="predicted"/>
<accession>A0A1V5ZIX6</accession>
<dbReference type="EMBL" id="MWDB01000057">
    <property type="protein sequence ID" value="OQB40127.1"/>
    <property type="molecule type" value="Genomic_DNA"/>
</dbReference>
<sequence>MLESISNIKSRNIIVNGTKIPILIFNKYNSEASSHHIAKAPLSHINIFAGNMLKNIKDAKMAVTITTNVVAM</sequence>
<gene>
    <name evidence="1" type="ORF">BWY04_01444</name>
</gene>
<reference evidence="1" key="1">
    <citation type="submission" date="2017-02" db="EMBL/GenBank/DDBJ databases">
        <title>Delving into the versatile metabolic prowess of the omnipresent phylum Bacteroidetes.</title>
        <authorList>
            <person name="Nobu M.K."/>
            <person name="Mei R."/>
            <person name="Narihiro T."/>
            <person name="Kuroda K."/>
            <person name="Liu W.-T."/>
        </authorList>
    </citation>
    <scope>NUCLEOTIDE SEQUENCE</scope>
    <source>
        <strain evidence="1">ADurb.Bin160</strain>
    </source>
</reference>
<organism evidence="1">
    <name type="scientific">candidate division CPR1 bacterium ADurb.Bin160</name>
    <dbReference type="NCBI Taxonomy" id="1852826"/>
    <lineage>
        <taxon>Bacteria</taxon>
        <taxon>candidate division CPR1</taxon>
    </lineage>
</organism>
<dbReference type="Proteomes" id="UP000485621">
    <property type="component" value="Unassembled WGS sequence"/>
</dbReference>
<name>A0A1V5ZIX6_9BACT</name>
<dbReference type="AlphaFoldDB" id="A0A1V5ZIX6"/>